<dbReference type="SUPFAM" id="SSF56801">
    <property type="entry name" value="Acetyl-CoA synthetase-like"/>
    <property type="match status" value="1"/>
</dbReference>
<comment type="caution">
    <text evidence="2">The sequence shown here is derived from an EMBL/GenBank/DDBJ whole genome shotgun (WGS) entry which is preliminary data.</text>
</comment>
<dbReference type="Gene3D" id="3.30.300.30">
    <property type="match status" value="1"/>
</dbReference>
<dbReference type="InterPro" id="IPR025110">
    <property type="entry name" value="AMP-bd_C"/>
</dbReference>
<evidence type="ECO:0000313" key="2">
    <source>
        <dbReference type="EMBL" id="MPN33144.1"/>
    </source>
</evidence>
<accession>A0A645HAK9</accession>
<reference evidence="2" key="1">
    <citation type="submission" date="2019-08" db="EMBL/GenBank/DDBJ databases">
        <authorList>
            <person name="Kucharzyk K."/>
            <person name="Murdoch R.W."/>
            <person name="Higgins S."/>
            <person name="Loffler F."/>
        </authorList>
    </citation>
    <scope>NUCLEOTIDE SEQUENCE</scope>
</reference>
<dbReference type="AlphaFoldDB" id="A0A645HAK9"/>
<dbReference type="InterPro" id="IPR045851">
    <property type="entry name" value="AMP-bd_C_sf"/>
</dbReference>
<organism evidence="2">
    <name type="scientific">bioreactor metagenome</name>
    <dbReference type="NCBI Taxonomy" id="1076179"/>
    <lineage>
        <taxon>unclassified sequences</taxon>
        <taxon>metagenomes</taxon>
        <taxon>ecological metagenomes</taxon>
    </lineage>
</organism>
<dbReference type="InterPro" id="IPR042099">
    <property type="entry name" value="ANL_N_sf"/>
</dbReference>
<dbReference type="EMBL" id="VSSQ01085514">
    <property type="protein sequence ID" value="MPN33144.1"/>
    <property type="molecule type" value="Genomic_DNA"/>
</dbReference>
<dbReference type="InterPro" id="IPR050237">
    <property type="entry name" value="ATP-dep_AMP-bd_enzyme"/>
</dbReference>
<dbReference type="Pfam" id="PF13193">
    <property type="entry name" value="AMP-binding_C"/>
    <property type="match status" value="1"/>
</dbReference>
<dbReference type="PANTHER" id="PTHR43767:SF1">
    <property type="entry name" value="NONRIBOSOMAL PEPTIDE SYNTHASE PES1 (EUROFUNG)-RELATED"/>
    <property type="match status" value="1"/>
</dbReference>
<dbReference type="Gene3D" id="3.40.50.12780">
    <property type="entry name" value="N-terminal domain of ligase-like"/>
    <property type="match status" value="1"/>
</dbReference>
<name>A0A645HAK9_9ZZZZ</name>
<dbReference type="PANTHER" id="PTHR43767">
    <property type="entry name" value="LONG-CHAIN-FATTY-ACID--COA LIGASE"/>
    <property type="match status" value="1"/>
</dbReference>
<gene>
    <name evidence="2" type="primary">fadD_7</name>
    <name evidence="2" type="ORF">SDC9_180627</name>
</gene>
<dbReference type="EC" id="6.2.1.3" evidence="2"/>
<sequence>MLWVKGPSVVPGYFRDEENTKERFHDGWFNTGDVVQIDDDGYIKIVDRATDIIIVSGFNVYPQEVAAVLCAHPAVHAAVAVGEKNNVAGELVKAFIILNEGAEASSKELMDYCRERLAHYKVPRKIGFVAEYPLSPTGKILRRELRKMKIEKQ</sequence>
<protein>
    <submittedName>
        <fullName evidence="2">Long-chain-fatty-acid--CoA ligase</fullName>
        <ecNumber evidence="2">6.2.1.3</ecNumber>
    </submittedName>
</protein>
<proteinExistence type="predicted"/>
<keyword evidence="2" id="KW-0436">Ligase</keyword>
<evidence type="ECO:0000259" key="1">
    <source>
        <dbReference type="Pfam" id="PF13193"/>
    </source>
</evidence>
<dbReference type="GO" id="GO:0004467">
    <property type="term" value="F:long-chain fatty acid-CoA ligase activity"/>
    <property type="evidence" value="ECO:0007669"/>
    <property type="project" value="UniProtKB-EC"/>
</dbReference>
<feature type="domain" description="AMP-binding enzyme C-terminal" evidence="1">
    <location>
        <begin position="64"/>
        <end position="139"/>
    </location>
</feature>